<reference evidence="7 8" key="1">
    <citation type="submission" date="2020-04" db="EMBL/GenBank/DDBJ databases">
        <authorList>
            <person name="Laetsch R D."/>
            <person name="Stevens L."/>
            <person name="Kumar S."/>
            <person name="Blaxter L. M."/>
        </authorList>
    </citation>
    <scope>NUCLEOTIDE SEQUENCE [LARGE SCALE GENOMIC DNA]</scope>
</reference>
<keyword evidence="5" id="KW-0539">Nucleus</keyword>
<gene>
    <name evidence="7" type="ORF">CBOVIS_LOCUS8343</name>
</gene>
<accession>A0A8S1F0A1</accession>
<keyword evidence="8" id="KW-1185">Reference proteome</keyword>
<dbReference type="Proteomes" id="UP000494206">
    <property type="component" value="Unassembled WGS sequence"/>
</dbReference>
<dbReference type="Gene3D" id="1.10.10.10">
    <property type="entry name" value="Winged helix-like DNA-binding domain superfamily/Winged helix DNA-binding domain"/>
    <property type="match status" value="1"/>
</dbReference>
<dbReference type="InterPro" id="IPR036390">
    <property type="entry name" value="WH_DNA-bd_sf"/>
</dbReference>
<dbReference type="GO" id="GO:0000981">
    <property type="term" value="F:DNA-binding transcription factor activity, RNA polymerase II-specific"/>
    <property type="evidence" value="ECO:0007669"/>
    <property type="project" value="TreeGrafter"/>
</dbReference>
<dbReference type="GO" id="GO:0000978">
    <property type="term" value="F:RNA polymerase II cis-regulatory region sequence-specific DNA binding"/>
    <property type="evidence" value="ECO:0007669"/>
    <property type="project" value="InterPro"/>
</dbReference>
<comment type="caution">
    <text evidence="7">The sequence shown here is derived from an EMBL/GenBank/DDBJ whole genome shotgun (WGS) entry which is preliminary data.</text>
</comment>
<dbReference type="PANTHER" id="PTHR12081">
    <property type="entry name" value="TRANSCRIPTION FACTOR E2F"/>
    <property type="match status" value="1"/>
</dbReference>
<dbReference type="PANTHER" id="PTHR12081:SF18">
    <property type="entry name" value="TRANSCRIPTION FACTOR E2F2-RELATED"/>
    <property type="match status" value="1"/>
</dbReference>
<dbReference type="InterPro" id="IPR036388">
    <property type="entry name" value="WH-like_DNA-bd_sf"/>
</dbReference>
<comment type="similarity">
    <text evidence="1 5">Belongs to the E2F/DP family.</text>
</comment>
<organism evidence="7 8">
    <name type="scientific">Caenorhabditis bovis</name>
    <dbReference type="NCBI Taxonomy" id="2654633"/>
    <lineage>
        <taxon>Eukaryota</taxon>
        <taxon>Metazoa</taxon>
        <taxon>Ecdysozoa</taxon>
        <taxon>Nematoda</taxon>
        <taxon>Chromadorea</taxon>
        <taxon>Rhabditida</taxon>
        <taxon>Rhabditina</taxon>
        <taxon>Rhabditomorpha</taxon>
        <taxon>Rhabditoidea</taxon>
        <taxon>Rhabditidae</taxon>
        <taxon>Peloderinae</taxon>
        <taxon>Caenorhabditis</taxon>
    </lineage>
</organism>
<evidence type="ECO:0000259" key="6">
    <source>
        <dbReference type="SMART" id="SM01372"/>
    </source>
</evidence>
<dbReference type="SUPFAM" id="SSF46785">
    <property type="entry name" value="Winged helix' DNA-binding domain"/>
    <property type="match status" value="1"/>
</dbReference>
<protein>
    <recommendedName>
        <fullName evidence="6">E2F/DP family winged-helix DNA-binding domain-containing protein</fullName>
    </recommendedName>
</protein>
<feature type="domain" description="E2F/DP family winged-helix DNA-binding" evidence="6">
    <location>
        <begin position="30"/>
        <end position="95"/>
    </location>
</feature>
<keyword evidence="2 5" id="KW-0805">Transcription regulation</keyword>
<dbReference type="InterPro" id="IPR037241">
    <property type="entry name" value="E2F-DP_heterodim"/>
</dbReference>
<evidence type="ECO:0000313" key="7">
    <source>
        <dbReference type="EMBL" id="CAB3406244.1"/>
    </source>
</evidence>
<name>A0A8S1F0A1_9PELO</name>
<dbReference type="SMART" id="SM01372">
    <property type="entry name" value="E2F_TDP"/>
    <property type="match status" value="1"/>
</dbReference>
<dbReference type="InterPro" id="IPR015633">
    <property type="entry name" value="E2F"/>
</dbReference>
<dbReference type="AlphaFoldDB" id="A0A8S1F0A1"/>
<dbReference type="EMBL" id="CADEPM010000005">
    <property type="protein sequence ID" value="CAB3406244.1"/>
    <property type="molecule type" value="Genomic_DNA"/>
</dbReference>
<evidence type="ECO:0000256" key="2">
    <source>
        <dbReference type="ARBA" id="ARBA00023015"/>
    </source>
</evidence>
<dbReference type="SUPFAM" id="SSF144074">
    <property type="entry name" value="E2F-DP heterodimerization region"/>
    <property type="match status" value="1"/>
</dbReference>
<evidence type="ECO:0000256" key="4">
    <source>
        <dbReference type="ARBA" id="ARBA00023163"/>
    </source>
</evidence>
<dbReference type="Pfam" id="PF02319">
    <property type="entry name" value="WHD_E2F_TDP"/>
    <property type="match status" value="1"/>
</dbReference>
<evidence type="ECO:0000256" key="5">
    <source>
        <dbReference type="RuleBase" id="RU003796"/>
    </source>
</evidence>
<keyword evidence="4 5" id="KW-0804">Transcription</keyword>
<evidence type="ECO:0000256" key="1">
    <source>
        <dbReference type="ARBA" id="ARBA00010940"/>
    </source>
</evidence>
<evidence type="ECO:0000313" key="8">
    <source>
        <dbReference type="Proteomes" id="UP000494206"/>
    </source>
</evidence>
<proteinExistence type="inferred from homology"/>
<dbReference type="GO" id="GO:0090575">
    <property type="term" value="C:RNA polymerase II transcription regulator complex"/>
    <property type="evidence" value="ECO:0007669"/>
    <property type="project" value="TreeGrafter"/>
</dbReference>
<evidence type="ECO:0000256" key="3">
    <source>
        <dbReference type="ARBA" id="ARBA00023125"/>
    </source>
</evidence>
<sequence length="185" mass="21362">MELAACAKKEKTTLQDAINDELREGVKTRRIENSLYNATKKFMLLKGLTINMVVNLNDAAEMLGVPKRKLYDITSVMAGINYIYKTSTNQFRWTEEANPKEIKARKRENDILKRREAFLDGVIKDIQSLTRLLLIDPINNGYLYTKPDDFKDNKANLNEKLIAIKARDRNPKNIQMIPKLQICTK</sequence>
<dbReference type="InterPro" id="IPR003316">
    <property type="entry name" value="E2F_WHTH_DNA-bd_dom"/>
</dbReference>
<comment type="subcellular location">
    <subcellularLocation>
        <location evidence="5">Nucleus</location>
    </subcellularLocation>
</comment>
<dbReference type="OrthoDB" id="1743261at2759"/>
<dbReference type="Gene3D" id="6.10.250.540">
    <property type="match status" value="1"/>
</dbReference>
<keyword evidence="3 5" id="KW-0238">DNA-binding</keyword>